<accession>A0AAD5L7V9</accession>
<reference evidence="8 9" key="1">
    <citation type="submission" date="2022-05" db="EMBL/GenBank/DDBJ databases">
        <title>A multi-omics perspective on studying reproductive biology in Daphnia sinensis.</title>
        <authorList>
            <person name="Jia J."/>
        </authorList>
    </citation>
    <scope>NUCLEOTIDE SEQUENCE [LARGE SCALE GENOMIC DNA]</scope>
    <source>
        <strain evidence="8 9">WSL</strain>
    </source>
</reference>
<gene>
    <name evidence="8" type="ORF">GHT06_016719</name>
</gene>
<feature type="transmembrane region" description="Helical" evidence="6">
    <location>
        <begin position="155"/>
        <end position="180"/>
    </location>
</feature>
<evidence type="ECO:0000313" key="9">
    <source>
        <dbReference type="Proteomes" id="UP000820818"/>
    </source>
</evidence>
<dbReference type="PANTHER" id="PTHR43385:SF1">
    <property type="entry name" value="RIBOFLAVIN TRANSPORTER RIBJ"/>
    <property type="match status" value="1"/>
</dbReference>
<dbReference type="SUPFAM" id="SSF103473">
    <property type="entry name" value="MFS general substrate transporter"/>
    <property type="match status" value="1"/>
</dbReference>
<feature type="transmembrane region" description="Helical" evidence="6">
    <location>
        <begin position="23"/>
        <end position="40"/>
    </location>
</feature>
<evidence type="ECO:0000313" key="8">
    <source>
        <dbReference type="EMBL" id="KAI9556925.1"/>
    </source>
</evidence>
<dbReference type="GO" id="GO:0016020">
    <property type="term" value="C:membrane"/>
    <property type="evidence" value="ECO:0007669"/>
    <property type="project" value="UniProtKB-SubCell"/>
</dbReference>
<dbReference type="InterPro" id="IPR052983">
    <property type="entry name" value="MFS_Riboflavin_Transporter"/>
</dbReference>
<keyword evidence="5 6" id="KW-0472">Membrane</keyword>
<feature type="transmembrane region" description="Helical" evidence="6">
    <location>
        <begin position="77"/>
        <end position="94"/>
    </location>
</feature>
<evidence type="ECO:0000256" key="2">
    <source>
        <dbReference type="ARBA" id="ARBA00022448"/>
    </source>
</evidence>
<protein>
    <recommendedName>
        <fullName evidence="7">Major facilitator superfamily (MFS) profile domain-containing protein</fullName>
    </recommendedName>
</protein>
<sequence length="393" mass="43350">MTTYITSYQRNVLQLDVSYADTMWIQAISFATTGIALPLGSYLQKLWGPRPTVIMAMLFMSGGVFLTSLTVTHSMSLLIVTYGLLFGVGARVGYMSPIAAAMRWFPDSQHGMVNGVIIAGYGMGAFVFNFIQIAYVNPENIPSDSTGYFTDEKVLMRVPGLFVFLGCIYLAVQLFAVIFIRNPPVPLVMKTETADVHLTIPPEPKVSVWQLVRSPLFIALWFTFLFNDQTIIGVIGLYKAFGLYFWTDDKCLTLVGSLGAIFNALGRLAWGFLADRVQYRTLMLVLTWLVVALLLSLNATPLVGGVWLYACWIISLNIITPGTYILLPKAIGHYFGKENVPFNYGLLFTSFLAGGPLSGLVANTFLDTFGWIGVFWSMAAFSAAAGVITWFLP</sequence>
<dbReference type="PANTHER" id="PTHR43385">
    <property type="entry name" value="RIBOFLAVIN TRANSPORTER RIBJ"/>
    <property type="match status" value="1"/>
</dbReference>
<evidence type="ECO:0000256" key="4">
    <source>
        <dbReference type="ARBA" id="ARBA00022989"/>
    </source>
</evidence>
<feature type="transmembrane region" description="Helical" evidence="6">
    <location>
        <begin position="306"/>
        <end position="327"/>
    </location>
</feature>
<evidence type="ECO:0000256" key="6">
    <source>
        <dbReference type="SAM" id="Phobius"/>
    </source>
</evidence>
<evidence type="ECO:0000256" key="3">
    <source>
        <dbReference type="ARBA" id="ARBA00022692"/>
    </source>
</evidence>
<feature type="transmembrane region" description="Helical" evidence="6">
    <location>
        <begin position="339"/>
        <end position="362"/>
    </location>
</feature>
<feature type="transmembrane region" description="Helical" evidence="6">
    <location>
        <begin position="282"/>
        <end position="300"/>
    </location>
</feature>
<feature type="transmembrane region" description="Helical" evidence="6">
    <location>
        <begin position="368"/>
        <end position="392"/>
    </location>
</feature>
<feature type="transmembrane region" description="Helical" evidence="6">
    <location>
        <begin position="52"/>
        <end position="71"/>
    </location>
</feature>
<dbReference type="Pfam" id="PF07690">
    <property type="entry name" value="MFS_1"/>
    <property type="match status" value="1"/>
</dbReference>
<keyword evidence="3 6" id="KW-0812">Transmembrane</keyword>
<dbReference type="InterPro" id="IPR011701">
    <property type="entry name" value="MFS"/>
</dbReference>
<dbReference type="AlphaFoldDB" id="A0AAD5L7V9"/>
<dbReference type="GO" id="GO:0022857">
    <property type="term" value="F:transmembrane transporter activity"/>
    <property type="evidence" value="ECO:0007669"/>
    <property type="project" value="InterPro"/>
</dbReference>
<feature type="domain" description="Major facilitator superfamily (MFS) profile" evidence="7">
    <location>
        <begin position="1"/>
        <end position="393"/>
    </location>
</feature>
<organism evidence="8 9">
    <name type="scientific">Daphnia sinensis</name>
    <dbReference type="NCBI Taxonomy" id="1820382"/>
    <lineage>
        <taxon>Eukaryota</taxon>
        <taxon>Metazoa</taxon>
        <taxon>Ecdysozoa</taxon>
        <taxon>Arthropoda</taxon>
        <taxon>Crustacea</taxon>
        <taxon>Branchiopoda</taxon>
        <taxon>Diplostraca</taxon>
        <taxon>Cladocera</taxon>
        <taxon>Anomopoda</taxon>
        <taxon>Daphniidae</taxon>
        <taxon>Daphnia</taxon>
        <taxon>Daphnia similis group</taxon>
    </lineage>
</organism>
<dbReference type="InterPro" id="IPR020846">
    <property type="entry name" value="MFS_dom"/>
</dbReference>
<keyword evidence="4 6" id="KW-1133">Transmembrane helix</keyword>
<feature type="transmembrane region" description="Helical" evidence="6">
    <location>
        <begin position="252"/>
        <end position="270"/>
    </location>
</feature>
<proteinExistence type="predicted"/>
<feature type="transmembrane region" description="Helical" evidence="6">
    <location>
        <begin position="115"/>
        <end position="135"/>
    </location>
</feature>
<name>A0AAD5L7V9_9CRUS</name>
<feature type="transmembrane region" description="Helical" evidence="6">
    <location>
        <begin position="216"/>
        <end position="246"/>
    </location>
</feature>
<keyword evidence="2" id="KW-0813">Transport</keyword>
<dbReference type="EMBL" id="WJBH02000006">
    <property type="protein sequence ID" value="KAI9556925.1"/>
    <property type="molecule type" value="Genomic_DNA"/>
</dbReference>
<evidence type="ECO:0000256" key="1">
    <source>
        <dbReference type="ARBA" id="ARBA00004141"/>
    </source>
</evidence>
<evidence type="ECO:0000259" key="7">
    <source>
        <dbReference type="PROSITE" id="PS50850"/>
    </source>
</evidence>
<dbReference type="PROSITE" id="PS50850">
    <property type="entry name" value="MFS"/>
    <property type="match status" value="1"/>
</dbReference>
<comment type="subcellular location">
    <subcellularLocation>
        <location evidence="1">Membrane</location>
        <topology evidence="1">Multi-pass membrane protein</topology>
    </subcellularLocation>
</comment>
<dbReference type="InterPro" id="IPR036259">
    <property type="entry name" value="MFS_trans_sf"/>
</dbReference>
<evidence type="ECO:0000256" key="5">
    <source>
        <dbReference type="ARBA" id="ARBA00023136"/>
    </source>
</evidence>
<dbReference type="Gene3D" id="1.20.1250.20">
    <property type="entry name" value="MFS general substrate transporter like domains"/>
    <property type="match status" value="2"/>
</dbReference>
<comment type="caution">
    <text evidence="8">The sequence shown here is derived from an EMBL/GenBank/DDBJ whole genome shotgun (WGS) entry which is preliminary data.</text>
</comment>
<dbReference type="Proteomes" id="UP000820818">
    <property type="component" value="Linkage Group LG6"/>
</dbReference>
<keyword evidence="9" id="KW-1185">Reference proteome</keyword>